<dbReference type="InterPro" id="IPR016160">
    <property type="entry name" value="Ald_DH_CS_CYS"/>
</dbReference>
<accession>A0ABW2YW95</accession>
<dbReference type="InterPro" id="IPR044148">
    <property type="entry name" value="ALDH_GabD1-like"/>
</dbReference>
<dbReference type="InterPro" id="IPR016161">
    <property type="entry name" value="Ald_DH/histidinol_DH"/>
</dbReference>
<organism evidence="5 6">
    <name type="scientific">Mucilaginibacter calamicampi</name>
    <dbReference type="NCBI Taxonomy" id="1302352"/>
    <lineage>
        <taxon>Bacteria</taxon>
        <taxon>Pseudomonadati</taxon>
        <taxon>Bacteroidota</taxon>
        <taxon>Sphingobacteriia</taxon>
        <taxon>Sphingobacteriales</taxon>
        <taxon>Sphingobacteriaceae</taxon>
        <taxon>Mucilaginibacter</taxon>
    </lineage>
</organism>
<dbReference type="SUPFAM" id="SSF53720">
    <property type="entry name" value="ALDH-like"/>
    <property type="match status" value="1"/>
</dbReference>
<dbReference type="RefSeq" id="WP_377099562.1">
    <property type="nucleotide sequence ID" value="NZ_JBHTHU010000005.1"/>
</dbReference>
<protein>
    <submittedName>
        <fullName evidence="5">NAD-dependent succinate-semialdehyde dehydrogenase</fullName>
    </submittedName>
</protein>
<keyword evidence="3" id="KW-0560">Oxidoreductase</keyword>
<gene>
    <name evidence="5" type="ORF">ACFQZS_09455</name>
</gene>
<dbReference type="InterPro" id="IPR016163">
    <property type="entry name" value="Ald_DH_C"/>
</dbReference>
<dbReference type="CDD" id="cd07100">
    <property type="entry name" value="ALDH_SSADH1_GabD1"/>
    <property type="match status" value="1"/>
</dbReference>
<evidence type="ECO:0000256" key="3">
    <source>
        <dbReference type="ARBA" id="ARBA00023002"/>
    </source>
</evidence>
<comment type="similarity">
    <text evidence="1">Belongs to the aldehyde dehydrogenase family.</text>
</comment>
<sequence>MLLSVNPVNGKTIATYKQHSNKQANNIILKTHNAWLTWKTSSADERSRLLMAMSKQLLSRKNELAGLMANEMGKPIKQGVAEIEKCAACCEYYAENAASFLKDQPINTDASKSYVTFNPIGVVLAVMPWNFPFWQVFRFLAPALAAGNCGVLKHASNVMGCALAIEDIVKQAGFPANVFRTLILDSKSVGSVIENPLIKAVTLTGSTKAGKKVAEKAGSLIKKTVLELGGSDAYIILEDADLEKAAEICVNSRLVNGGQSCIAAKRFVVVKSVEKEFTRLFVEKMAAKVMGDPLDEATYIGPQARVDLRDELHQQVELSVTRGAKCLLGGKVPNGKNAFYPPTVLSHVKKGMPAYDDELFGPVAAIISAKDEADAIRIANDSIFGLGGAVFTADNKRGERIAATRLEAGSCFVNGLVKSDPRLPFGGIKESGYGRELGMFGIHEFVNIKTVWIA</sequence>
<feature type="domain" description="Aldehyde dehydrogenase" evidence="4">
    <location>
        <begin position="4"/>
        <end position="451"/>
    </location>
</feature>
<dbReference type="Gene3D" id="3.40.605.10">
    <property type="entry name" value="Aldehyde Dehydrogenase, Chain A, domain 1"/>
    <property type="match status" value="1"/>
</dbReference>
<dbReference type="Pfam" id="PF00171">
    <property type="entry name" value="Aldedh"/>
    <property type="match status" value="1"/>
</dbReference>
<dbReference type="EMBL" id="JBHTHU010000005">
    <property type="protein sequence ID" value="MFD0750366.1"/>
    <property type="molecule type" value="Genomic_DNA"/>
</dbReference>
<proteinExistence type="inferred from homology"/>
<dbReference type="PANTHER" id="PTHR43217:SF1">
    <property type="entry name" value="SUCCINATE SEMIALDEHYDE DEHYDROGENASE [NAD(P)+] SAD"/>
    <property type="match status" value="1"/>
</dbReference>
<name>A0ABW2YW95_9SPHI</name>
<dbReference type="Gene3D" id="3.40.309.10">
    <property type="entry name" value="Aldehyde Dehydrogenase, Chain A, domain 2"/>
    <property type="match status" value="1"/>
</dbReference>
<evidence type="ECO:0000256" key="2">
    <source>
        <dbReference type="ARBA" id="ARBA00022857"/>
    </source>
</evidence>
<evidence type="ECO:0000256" key="1">
    <source>
        <dbReference type="ARBA" id="ARBA00009986"/>
    </source>
</evidence>
<comment type="caution">
    <text evidence="5">The sequence shown here is derived from an EMBL/GenBank/DDBJ whole genome shotgun (WGS) entry which is preliminary data.</text>
</comment>
<reference evidence="6" key="1">
    <citation type="journal article" date="2019" name="Int. J. Syst. Evol. Microbiol.">
        <title>The Global Catalogue of Microorganisms (GCM) 10K type strain sequencing project: providing services to taxonomists for standard genome sequencing and annotation.</title>
        <authorList>
            <consortium name="The Broad Institute Genomics Platform"/>
            <consortium name="The Broad Institute Genome Sequencing Center for Infectious Disease"/>
            <person name="Wu L."/>
            <person name="Ma J."/>
        </authorList>
    </citation>
    <scope>NUCLEOTIDE SEQUENCE [LARGE SCALE GENOMIC DNA]</scope>
    <source>
        <strain evidence="6">CCUG 63418</strain>
    </source>
</reference>
<dbReference type="PROSITE" id="PS00070">
    <property type="entry name" value="ALDEHYDE_DEHYDR_CYS"/>
    <property type="match status" value="1"/>
</dbReference>
<evidence type="ECO:0000313" key="5">
    <source>
        <dbReference type="EMBL" id="MFD0750366.1"/>
    </source>
</evidence>
<keyword evidence="6" id="KW-1185">Reference proteome</keyword>
<keyword evidence="2" id="KW-0521">NADP</keyword>
<dbReference type="InterPro" id="IPR047110">
    <property type="entry name" value="GABD/Sad-like"/>
</dbReference>
<dbReference type="PANTHER" id="PTHR43217">
    <property type="entry name" value="SUCCINATE SEMIALDEHYDE DEHYDROGENASE [NAD(P)+] SAD"/>
    <property type="match status" value="1"/>
</dbReference>
<dbReference type="Proteomes" id="UP001596958">
    <property type="component" value="Unassembled WGS sequence"/>
</dbReference>
<evidence type="ECO:0000259" key="4">
    <source>
        <dbReference type="Pfam" id="PF00171"/>
    </source>
</evidence>
<evidence type="ECO:0000313" key="6">
    <source>
        <dbReference type="Proteomes" id="UP001596958"/>
    </source>
</evidence>
<dbReference type="InterPro" id="IPR016162">
    <property type="entry name" value="Ald_DH_N"/>
</dbReference>
<dbReference type="InterPro" id="IPR015590">
    <property type="entry name" value="Aldehyde_DH_dom"/>
</dbReference>